<dbReference type="AlphaFoldDB" id="A0A3Q3AYU0"/>
<reference evidence="17" key="2">
    <citation type="submission" date="2025-09" db="UniProtKB">
        <authorList>
            <consortium name="Ensembl"/>
        </authorList>
    </citation>
    <scope>IDENTIFICATION</scope>
</reference>
<evidence type="ECO:0000256" key="8">
    <source>
        <dbReference type="ARBA" id="ARBA00023159"/>
    </source>
</evidence>
<evidence type="ECO:0000256" key="7">
    <source>
        <dbReference type="ARBA" id="ARBA00023128"/>
    </source>
</evidence>
<feature type="compositionally biased region" description="Polar residues" evidence="15">
    <location>
        <begin position="274"/>
        <end position="283"/>
    </location>
</feature>
<evidence type="ECO:0000256" key="10">
    <source>
        <dbReference type="ARBA" id="ARBA00023271"/>
    </source>
</evidence>
<comment type="subunit">
    <text evidence="13">Monomer; binds DNA as a monomer. Homodimer. Component of the mitochondrial transcription initiation complex, composed at least of TFB2M, TFAM and POLRMT. In this complex TFAM recruits POLRMT to the promoter whereas TFB2M induces structural changes in POLRMT to enable promoter opening and trapping of the DNA non-template strand. Upon metabolic stress, forms a complex composed of FOXO3, SIRT3, TFAM and POLRMT. Interacts with TFB1M and TFB2M. Interacts with CLPX; this enhances DNA-binding.</text>
</comment>
<evidence type="ECO:0000256" key="6">
    <source>
        <dbReference type="ARBA" id="ARBA00023125"/>
    </source>
</evidence>
<feature type="compositionally biased region" description="Basic residues" evidence="15">
    <location>
        <begin position="236"/>
        <end position="260"/>
    </location>
</feature>
<evidence type="ECO:0000256" key="12">
    <source>
        <dbReference type="ARBA" id="ARBA00045216"/>
    </source>
</evidence>
<comment type="function">
    <text evidence="12">Binds to the mitochondrial light strand promoter and functions in mitochondrial transcription regulation. Component of the mitochondrial transcription initiation complex, composed at least of TFB2M, TFAM and POLRMT that is required for basal transcription of mitochondrial DNA. In this complex, TFAM recruits POLRMT to a specific promoter whereas TFB2M induces structural changes in POLRMT to enable promoter opening and trapping of the DNA non-template strand. Required for accurate and efficient promoter recognition by the mitochondrial RNA polymerase. Promotes transcription initiation from the HSP1 and the light strand promoter by binding immediately upstream of transcriptional start sites. Is able to unwind DNA. Bends the mitochondrial light strand promoter DNA into a U-turn shape via its HMG boxes. Required for maintenance of normal levels of mitochondrial DNA. May play a role in organizing and compacting mitochondrial DNA.</text>
</comment>
<feature type="DNA-binding region" description="HMG box" evidence="14">
    <location>
        <begin position="158"/>
        <end position="222"/>
    </location>
</feature>
<feature type="region of interest" description="Disordered" evidence="15">
    <location>
        <begin position="236"/>
        <end position="283"/>
    </location>
</feature>
<feature type="domain" description="HMG box" evidence="16">
    <location>
        <begin position="53"/>
        <end position="121"/>
    </location>
</feature>
<keyword evidence="6 14" id="KW-0238">DNA-binding</keyword>
<evidence type="ECO:0000256" key="13">
    <source>
        <dbReference type="ARBA" id="ARBA00046467"/>
    </source>
</evidence>
<dbReference type="GeneID" id="108248331"/>
<evidence type="ECO:0000256" key="5">
    <source>
        <dbReference type="ARBA" id="ARBA00023015"/>
    </source>
</evidence>
<dbReference type="GO" id="GO:0005634">
    <property type="term" value="C:nucleus"/>
    <property type="evidence" value="ECO:0007669"/>
    <property type="project" value="UniProtKB-UniRule"/>
</dbReference>
<evidence type="ECO:0000256" key="14">
    <source>
        <dbReference type="PROSITE-ProRule" id="PRU00267"/>
    </source>
</evidence>
<dbReference type="PROSITE" id="PS50118">
    <property type="entry name" value="HMG_BOX_2"/>
    <property type="match status" value="2"/>
</dbReference>
<keyword evidence="4" id="KW-0809">Transit peptide</keyword>
<organism evidence="17 18">
    <name type="scientific">Kryptolebias marmoratus</name>
    <name type="common">Mangrove killifish</name>
    <name type="synonym">Rivulus marmoratus</name>
    <dbReference type="NCBI Taxonomy" id="37003"/>
    <lineage>
        <taxon>Eukaryota</taxon>
        <taxon>Metazoa</taxon>
        <taxon>Chordata</taxon>
        <taxon>Craniata</taxon>
        <taxon>Vertebrata</taxon>
        <taxon>Euteleostomi</taxon>
        <taxon>Actinopterygii</taxon>
        <taxon>Neopterygii</taxon>
        <taxon>Teleostei</taxon>
        <taxon>Neoteleostei</taxon>
        <taxon>Acanthomorphata</taxon>
        <taxon>Ovalentaria</taxon>
        <taxon>Atherinomorphae</taxon>
        <taxon>Cyprinodontiformes</taxon>
        <taxon>Rivulidae</taxon>
        <taxon>Kryptolebias</taxon>
    </lineage>
</organism>
<proteinExistence type="predicted"/>
<dbReference type="RefSeq" id="XP_017292533.1">
    <property type="nucleotide sequence ID" value="XM_017437044.3"/>
</dbReference>
<dbReference type="Ensembl" id="ENSKMAT00000022011.1">
    <property type="protein sequence ID" value="ENSKMAP00000021730.1"/>
    <property type="gene ID" value="ENSKMAG00000016147.1"/>
</dbReference>
<dbReference type="InterPro" id="IPR009071">
    <property type="entry name" value="HMG_box_dom"/>
</dbReference>
<dbReference type="GO" id="GO:0003677">
    <property type="term" value="F:DNA binding"/>
    <property type="evidence" value="ECO:0007669"/>
    <property type="project" value="UniProtKB-UniRule"/>
</dbReference>
<evidence type="ECO:0000256" key="3">
    <source>
        <dbReference type="ARBA" id="ARBA00022737"/>
    </source>
</evidence>
<dbReference type="SUPFAM" id="SSF47095">
    <property type="entry name" value="HMG-box"/>
    <property type="match status" value="2"/>
</dbReference>
<dbReference type="Gene3D" id="1.10.30.10">
    <property type="entry name" value="High mobility group box domain"/>
    <property type="match status" value="2"/>
</dbReference>
<evidence type="ECO:0000256" key="4">
    <source>
        <dbReference type="ARBA" id="ARBA00022946"/>
    </source>
</evidence>
<evidence type="ECO:0000256" key="9">
    <source>
        <dbReference type="ARBA" id="ARBA00023163"/>
    </source>
</evidence>
<keyword evidence="7" id="KW-0496">Mitochondrion</keyword>
<dbReference type="Proteomes" id="UP000264800">
    <property type="component" value="Unplaced"/>
</dbReference>
<sequence length="283" mass="32645">MAPYNLVTATVSLLAKSFTVFSYTGNPARCASVFCSANVNPIKYLTTQASGPPKMPLNGYLRYVIQQKPIMTSQNPEIKSVDIIRKIAQQWRVLSPEQKQPFQKAFLLEMERYKLDLKKYKSQLTPAQLQEQAMEKQMRLKKRKATRKKRELNSLGKPKRPRTAFNIFMSEHFQEARGATLQAKMKSLMEDWKNLSGHYKQVYTQLSEDDKIRYKNEMKSWEEHMLEIGRDDLIRTRSKKKKTAKTSKVKSQTKKAKPKATKATTVNKLKASSKIAQSSTKKT</sequence>
<dbReference type="Pfam" id="PF00505">
    <property type="entry name" value="HMG_box"/>
    <property type="match status" value="1"/>
</dbReference>
<keyword evidence="2" id="KW-0597">Phosphoprotein</keyword>
<dbReference type="OMA" id="YMQLAED"/>
<dbReference type="OrthoDB" id="5550281at2759"/>
<keyword evidence="5" id="KW-0805">Transcription regulation</keyword>
<feature type="DNA-binding region" description="HMG box" evidence="14">
    <location>
        <begin position="53"/>
        <end position="121"/>
    </location>
</feature>
<dbReference type="Pfam" id="PF09011">
    <property type="entry name" value="HMG_box_2"/>
    <property type="match status" value="1"/>
</dbReference>
<evidence type="ECO:0000313" key="18">
    <source>
        <dbReference type="Proteomes" id="UP000264800"/>
    </source>
</evidence>
<dbReference type="SMART" id="SM00398">
    <property type="entry name" value="HMG"/>
    <property type="match status" value="2"/>
</dbReference>
<dbReference type="GO" id="GO:0006357">
    <property type="term" value="P:regulation of transcription by RNA polymerase II"/>
    <property type="evidence" value="ECO:0007669"/>
    <property type="project" value="TreeGrafter"/>
</dbReference>
<keyword evidence="14" id="KW-0539">Nucleus</keyword>
<keyword evidence="18" id="KW-1185">Reference proteome</keyword>
<evidence type="ECO:0000256" key="15">
    <source>
        <dbReference type="SAM" id="MobiDB-lite"/>
    </source>
</evidence>
<keyword evidence="10" id="KW-1135">Mitochondrion nucleoid</keyword>
<dbReference type="FunFam" id="1.10.30.10:FF:000043">
    <property type="entry name" value="Transcription factor A, mitochondrial"/>
    <property type="match status" value="1"/>
</dbReference>
<feature type="domain" description="HMG box" evidence="16">
    <location>
        <begin position="158"/>
        <end position="222"/>
    </location>
</feature>
<comment type="subcellular location">
    <subcellularLocation>
        <location evidence="1">Mitochondrion matrix</location>
        <location evidence="1">Mitochondrion nucleoid</location>
    </subcellularLocation>
</comment>
<evidence type="ECO:0000256" key="1">
    <source>
        <dbReference type="ARBA" id="ARBA00004436"/>
    </source>
</evidence>
<keyword evidence="8" id="KW-0010">Activator</keyword>
<dbReference type="CTD" id="7019"/>
<dbReference type="GeneTree" id="ENSGT00440000039001"/>
<evidence type="ECO:0000256" key="11">
    <source>
        <dbReference type="ARBA" id="ARBA00040582"/>
    </source>
</evidence>
<dbReference type="STRING" id="37003.ENSKMAP00000021730"/>
<evidence type="ECO:0000256" key="2">
    <source>
        <dbReference type="ARBA" id="ARBA00022553"/>
    </source>
</evidence>
<name>A0A3Q3AYU0_KRYMA</name>
<accession>A0A3Q3AYU0</accession>
<dbReference type="InterPro" id="IPR036910">
    <property type="entry name" value="HMG_box_dom_sf"/>
</dbReference>
<dbReference type="PANTHER" id="PTHR48112">
    <property type="entry name" value="HIGH MOBILITY GROUP PROTEIN DSP1"/>
    <property type="match status" value="1"/>
</dbReference>
<dbReference type="GO" id="GO:0042645">
    <property type="term" value="C:mitochondrial nucleoid"/>
    <property type="evidence" value="ECO:0007669"/>
    <property type="project" value="UniProtKB-SubCell"/>
</dbReference>
<dbReference type="PANTHER" id="PTHR48112:SF36">
    <property type="entry name" value="TRANSCRIPTION FACTOR A, MITOCHONDRIAL"/>
    <property type="match status" value="1"/>
</dbReference>
<evidence type="ECO:0000259" key="16">
    <source>
        <dbReference type="PROSITE" id="PS50118"/>
    </source>
</evidence>
<keyword evidence="3" id="KW-0677">Repeat</keyword>
<keyword evidence="9" id="KW-0804">Transcription</keyword>
<protein>
    <recommendedName>
        <fullName evidence="11">Transcription factor A, mitochondrial</fullName>
    </recommendedName>
</protein>
<dbReference type="KEGG" id="kmr:108248331"/>
<evidence type="ECO:0000313" key="17">
    <source>
        <dbReference type="Ensembl" id="ENSKMAP00000021730.1"/>
    </source>
</evidence>
<reference evidence="17" key="1">
    <citation type="submission" date="2025-08" db="UniProtKB">
        <authorList>
            <consortium name="Ensembl"/>
        </authorList>
    </citation>
    <scope>IDENTIFICATION</scope>
</reference>
<dbReference type="InterPro" id="IPR050342">
    <property type="entry name" value="HMGB"/>
</dbReference>